<proteinExistence type="predicted"/>
<name>E6YXJ7_BARSR</name>
<sequence length="23" mass="2734">MRILVKEMRKVQDAQRENMLGST</sequence>
<dbReference type="EMBL" id="FN645506">
    <property type="protein sequence ID" value="CBI81585.1"/>
    <property type="molecule type" value="Genomic_DNA"/>
</dbReference>
<dbReference type="AlphaFoldDB" id="E6YXJ7"/>
<protein>
    <submittedName>
        <fullName evidence="2">Uncharacterized protein</fullName>
    </submittedName>
</protein>
<gene>
    <name evidence="2" type="ORF">B11C_10059</name>
</gene>
<evidence type="ECO:0000256" key="1">
    <source>
        <dbReference type="SAM" id="MobiDB-lite"/>
    </source>
</evidence>
<reference evidence="2" key="1">
    <citation type="journal article" date="2011" name="PLoS Genet.">
        <title>Parallel evolution of a type IV secretion system in radiating lineages of the host-restricted bacterial pathogen Bartonella.</title>
        <authorList>
            <person name="Engel P."/>
            <person name="Salzburger W."/>
            <person name="Liesch M."/>
            <person name="Chang C.C."/>
            <person name="Maruyama S."/>
            <person name="Lanz C."/>
            <person name="Calteau A."/>
            <person name="Lajus A."/>
            <person name="Medigue C."/>
            <person name="Schuster S.C."/>
            <person name="Dehio C."/>
        </authorList>
    </citation>
    <scope>NUCLEOTIDE SEQUENCE</scope>
    <source>
        <strain evidence="2">R1</strain>
    </source>
</reference>
<evidence type="ECO:0000313" key="2">
    <source>
        <dbReference type="EMBL" id="CBI81585.1"/>
    </source>
</evidence>
<feature type="region of interest" description="Disordered" evidence="1">
    <location>
        <begin position="1"/>
        <end position="23"/>
    </location>
</feature>
<organism evidence="2">
    <name type="scientific">Bartonella schoenbuchensis (strain DSM 13525 / NCTC 13165 / R1)</name>
    <dbReference type="NCBI Taxonomy" id="687861"/>
    <lineage>
        <taxon>Bacteria</taxon>
        <taxon>Pseudomonadati</taxon>
        <taxon>Pseudomonadota</taxon>
        <taxon>Alphaproteobacteria</taxon>
        <taxon>Hyphomicrobiales</taxon>
        <taxon>Bartonellaceae</taxon>
        <taxon>Bartonella</taxon>
    </lineage>
</organism>
<feature type="compositionally biased region" description="Basic and acidic residues" evidence="1">
    <location>
        <begin position="1"/>
        <end position="16"/>
    </location>
</feature>
<accession>E6YXJ7</accession>